<dbReference type="RefSeq" id="WP_183860917.1">
    <property type="nucleotide sequence ID" value="NZ_JACHFH010000014.1"/>
</dbReference>
<feature type="domain" description="PilZ" evidence="1">
    <location>
        <begin position="99"/>
        <end position="219"/>
    </location>
</feature>
<dbReference type="Gene3D" id="2.40.10.220">
    <property type="entry name" value="predicted glycosyltransferase like domains"/>
    <property type="match status" value="1"/>
</dbReference>
<keyword evidence="2" id="KW-0969">Cilium</keyword>
<dbReference type="EMBL" id="JACHFH010000014">
    <property type="protein sequence ID" value="MBB5336195.1"/>
    <property type="molecule type" value="Genomic_DNA"/>
</dbReference>
<organism evidence="2 3">
    <name type="scientific">Pectinatus brassicae</name>
    <dbReference type="NCBI Taxonomy" id="862415"/>
    <lineage>
        <taxon>Bacteria</taxon>
        <taxon>Bacillati</taxon>
        <taxon>Bacillota</taxon>
        <taxon>Negativicutes</taxon>
        <taxon>Selenomonadales</taxon>
        <taxon>Selenomonadaceae</taxon>
        <taxon>Pectinatus</taxon>
    </lineage>
</organism>
<reference evidence="2 3" key="1">
    <citation type="submission" date="2020-08" db="EMBL/GenBank/DDBJ databases">
        <title>Genomic Encyclopedia of Type Strains, Phase IV (KMG-IV): sequencing the most valuable type-strain genomes for metagenomic binning, comparative biology and taxonomic classification.</title>
        <authorList>
            <person name="Goeker M."/>
        </authorList>
    </citation>
    <scope>NUCLEOTIDE SEQUENCE [LARGE SCALE GENOMIC DNA]</scope>
    <source>
        <strain evidence="2 3">DSM 24661</strain>
    </source>
</reference>
<evidence type="ECO:0000313" key="3">
    <source>
        <dbReference type="Proteomes" id="UP000559117"/>
    </source>
</evidence>
<comment type="caution">
    <text evidence="2">The sequence shown here is derived from an EMBL/GenBank/DDBJ whole genome shotgun (WGS) entry which is preliminary data.</text>
</comment>
<keyword evidence="2" id="KW-0282">Flagellum</keyword>
<dbReference type="Proteomes" id="UP000559117">
    <property type="component" value="Unassembled WGS sequence"/>
</dbReference>
<dbReference type="GO" id="GO:0035438">
    <property type="term" value="F:cyclic-di-GMP binding"/>
    <property type="evidence" value="ECO:0007669"/>
    <property type="project" value="InterPro"/>
</dbReference>
<accession>A0A840UUR1</accession>
<name>A0A840UUR1_9FIRM</name>
<keyword evidence="2" id="KW-0966">Cell projection</keyword>
<dbReference type="Pfam" id="PF07238">
    <property type="entry name" value="PilZ"/>
    <property type="match status" value="1"/>
</dbReference>
<protein>
    <submittedName>
        <fullName evidence="2">C-di-GMP-binding flagellar brake protein YcgR</fullName>
    </submittedName>
</protein>
<dbReference type="InterPro" id="IPR009875">
    <property type="entry name" value="PilZ_domain"/>
</dbReference>
<evidence type="ECO:0000313" key="2">
    <source>
        <dbReference type="EMBL" id="MBB5336195.1"/>
    </source>
</evidence>
<keyword evidence="3" id="KW-1185">Reference proteome</keyword>
<sequence>MEMSIKEILEKALKVELRAVSGTRKYFEAKIEVIMNSEIDFVLAQDKINELPFEKNDSVFVRINTKKEVYTFIEKCSYINVGKRITVGLKFPTKINKEQQREFVRTNMERDIIVLLIDKEENREIESLIKNFFIDLHKVKTVDISGGGLAFYSDIFMVPGLSIMIDMEFASPKLRHYRQKAEVIRCKEVNEKYGKYMIAVTFTAMPFAVQEKINHFVFRQMRENRSQKKKFDNI</sequence>
<proteinExistence type="predicted"/>
<dbReference type="AlphaFoldDB" id="A0A840UUR1"/>
<evidence type="ECO:0000259" key="1">
    <source>
        <dbReference type="Pfam" id="PF07238"/>
    </source>
</evidence>
<gene>
    <name evidence="2" type="ORF">HNR32_001343</name>
</gene>